<comment type="caution">
    <text evidence="2">The sequence shown here is derived from an EMBL/GenBank/DDBJ whole genome shotgun (WGS) entry which is preliminary data.</text>
</comment>
<name>A0A645EYI3_9ZZZZ</name>
<feature type="region of interest" description="Disordered" evidence="1">
    <location>
        <begin position="114"/>
        <end position="145"/>
    </location>
</feature>
<dbReference type="AntiFam" id="ANF00223">
    <property type="entry name" value="Shadow ORF (opposite guaB)"/>
</dbReference>
<reference evidence="2" key="1">
    <citation type="submission" date="2019-08" db="EMBL/GenBank/DDBJ databases">
        <authorList>
            <person name="Kucharzyk K."/>
            <person name="Murdoch R.W."/>
            <person name="Higgins S."/>
            <person name="Loffler F."/>
        </authorList>
    </citation>
    <scope>NUCLEOTIDE SEQUENCE</scope>
</reference>
<organism evidence="2">
    <name type="scientific">bioreactor metagenome</name>
    <dbReference type="NCBI Taxonomy" id="1076179"/>
    <lineage>
        <taxon>unclassified sequences</taxon>
        <taxon>metagenomes</taxon>
        <taxon>ecological metagenomes</taxon>
    </lineage>
</organism>
<protein>
    <submittedName>
        <fullName evidence="2">Uncharacterized protein</fullName>
    </submittedName>
</protein>
<gene>
    <name evidence="2" type="ORF">SDC9_154374</name>
</gene>
<sequence>MQHLQHRVFGGDHHRVVYHAGLVALDLGDFGSLLLRRHVLVNDADTTFLGDGNGQSRLSHGVHGSGHERQVEGDIARKARGEGCVLGKDLGERWHQQHVVEGERFTEKAHVKAPKKGLYPPGNISAEKDSKALGLPLPPPLHLNT</sequence>
<dbReference type="AntiFam" id="ANF00141">
    <property type="entry name" value="Shadow ORF (opposite guaB)"/>
</dbReference>
<accession>A0A645EYI3</accession>
<dbReference type="AlphaFoldDB" id="A0A645EYI3"/>
<evidence type="ECO:0000313" key="2">
    <source>
        <dbReference type="EMBL" id="MPN07108.1"/>
    </source>
</evidence>
<evidence type="ECO:0000256" key="1">
    <source>
        <dbReference type="SAM" id="MobiDB-lite"/>
    </source>
</evidence>
<feature type="compositionally biased region" description="Pro residues" evidence="1">
    <location>
        <begin position="136"/>
        <end position="145"/>
    </location>
</feature>
<proteinExistence type="predicted"/>
<dbReference type="EMBL" id="VSSQ01053070">
    <property type="protein sequence ID" value="MPN07108.1"/>
    <property type="molecule type" value="Genomic_DNA"/>
</dbReference>